<dbReference type="PIRSF" id="PIRSF039101">
    <property type="entry name" value="LysRS2"/>
    <property type="match status" value="1"/>
</dbReference>
<dbReference type="InterPro" id="IPR018149">
    <property type="entry name" value="Lys-tRNA-synth_II_C"/>
</dbReference>
<dbReference type="EC" id="6.1.1.6" evidence="2 10"/>
<evidence type="ECO:0000256" key="10">
    <source>
        <dbReference type="RuleBase" id="RU003748"/>
    </source>
</evidence>
<dbReference type="InterPro" id="IPR044136">
    <property type="entry name" value="Lys-tRNA-ligase_II_N"/>
</dbReference>
<evidence type="ECO:0000256" key="11">
    <source>
        <dbReference type="SAM" id="MobiDB-lite"/>
    </source>
</evidence>
<dbReference type="SUPFAM" id="SSF55681">
    <property type="entry name" value="Class II aaRS and biotin synthetases"/>
    <property type="match status" value="1"/>
</dbReference>
<proteinExistence type="inferred from homology"/>
<dbReference type="NCBIfam" id="NF001756">
    <property type="entry name" value="PRK00484.1"/>
    <property type="match status" value="1"/>
</dbReference>
<dbReference type="Gene3D" id="3.30.930.10">
    <property type="entry name" value="Bira Bifunctional Protein, Domain 2"/>
    <property type="match status" value="1"/>
</dbReference>
<evidence type="ECO:0000256" key="1">
    <source>
        <dbReference type="ARBA" id="ARBA00008226"/>
    </source>
</evidence>
<evidence type="ECO:0000256" key="4">
    <source>
        <dbReference type="ARBA" id="ARBA00022741"/>
    </source>
</evidence>
<keyword evidence="4" id="KW-0547">Nucleotide-binding</keyword>
<dbReference type="NCBIfam" id="TIGR00499">
    <property type="entry name" value="lysS_bact"/>
    <property type="match status" value="1"/>
</dbReference>
<dbReference type="Gene3D" id="2.40.50.140">
    <property type="entry name" value="Nucleic acid-binding proteins"/>
    <property type="match status" value="1"/>
</dbReference>
<keyword evidence="14" id="KW-1185">Reference proteome</keyword>
<dbReference type="InterPro" id="IPR006195">
    <property type="entry name" value="aa-tRNA-synth_II"/>
</dbReference>
<keyword evidence="3 13" id="KW-0436">Ligase</keyword>
<feature type="region of interest" description="Disordered" evidence="11">
    <location>
        <begin position="46"/>
        <end position="93"/>
    </location>
</feature>
<evidence type="ECO:0000256" key="3">
    <source>
        <dbReference type="ARBA" id="ARBA00022598"/>
    </source>
</evidence>
<dbReference type="PANTHER" id="PTHR42918">
    <property type="entry name" value="LYSYL-TRNA SYNTHETASE"/>
    <property type="match status" value="1"/>
</dbReference>
<dbReference type="InterPro" id="IPR045864">
    <property type="entry name" value="aa-tRNA-synth_II/BPL/LPL"/>
</dbReference>
<comment type="similarity">
    <text evidence="1">Belongs to the class-II aminoacyl-tRNA synthetase family.</text>
</comment>
<dbReference type="InterPro" id="IPR034762">
    <property type="entry name" value="Lys-tRNA-ligase_II_bac/euk"/>
</dbReference>
<name>A0ABY2GWU7_9HYPO</name>
<evidence type="ECO:0000313" key="14">
    <source>
        <dbReference type="Proteomes" id="UP001642720"/>
    </source>
</evidence>
<dbReference type="InterPro" id="IPR012340">
    <property type="entry name" value="NA-bd_OB-fold"/>
</dbReference>
<gene>
    <name evidence="13" type="ORF">CCMA1212_007813</name>
</gene>
<sequence>MAGYPNIQPRSRPQIANMADNQPAAGDAVAEATAAVSKLHLDEVTGEMISKTELKKRQKAREKEAAKKEKEAANKDKKPAQAAGNKNAEAAEKELTPNQYFEIRSRTVNELHAKGKAYPHKFHVTYDIRKFAEDFANLKNGEYDKSKMLSLAGRVYVRRSAGSKLYFYDIRSEGARLQVLAQADNREEGTPDFDEQHLHLRRGDIIGIRGYPTRTNPKTKQGSGDYSGELSIAAVEVILLSPCLHQIPDDHYGFKNPEQRFRQRYLDLMMNDNVRNVFITRAKVDSYIRRWFDDRDFIAVQTPMLNAIAGGATAKPFITHHNDLDMDMYLRIAPELYLKMLVVGGLNRVYEMGRQFRNESMDLTHNPEFTTLEFYMAYADYYDLMDMTEELVTGLVKHIHGSYKTKYHNIKGEEVEINWEGPWRRIEMIPTLEECVGEKFPPAEELHTDEANQFFRRVLKKTGVECNPPLTNARMLDALVGEFLESQCINPTFITGHPKMMSPLAKSSRSTPGLCERFEAFVCKKEIVNAYTELNVAAEQRERFEEQARQKAQGDDEAQGVDETFCRALEHGLPPTGGWGMGIDRMMMFLTDNYSIREVLAFPTMKPEQTLGVTEKAAEGLGQA</sequence>
<keyword evidence="5" id="KW-0067">ATP-binding</keyword>
<dbReference type="InterPro" id="IPR004365">
    <property type="entry name" value="NA-bd_OB_tRNA"/>
</dbReference>
<dbReference type="InterPro" id="IPR002313">
    <property type="entry name" value="Lys-tRNA-ligase_II"/>
</dbReference>
<feature type="region of interest" description="Disordered" evidence="11">
    <location>
        <begin position="1"/>
        <end position="26"/>
    </location>
</feature>
<accession>A0ABY2GWU7</accession>
<organism evidence="13 14">
    <name type="scientific">Trichoderma ghanense</name>
    <dbReference type="NCBI Taxonomy" id="65468"/>
    <lineage>
        <taxon>Eukaryota</taxon>
        <taxon>Fungi</taxon>
        <taxon>Dikarya</taxon>
        <taxon>Ascomycota</taxon>
        <taxon>Pezizomycotina</taxon>
        <taxon>Sordariomycetes</taxon>
        <taxon>Hypocreomycetidae</taxon>
        <taxon>Hypocreales</taxon>
        <taxon>Hypocreaceae</taxon>
        <taxon>Trichoderma</taxon>
    </lineage>
</organism>
<comment type="catalytic activity">
    <reaction evidence="9 10">
        <text>tRNA(Lys) + L-lysine + ATP = L-lysyl-tRNA(Lys) + AMP + diphosphate</text>
        <dbReference type="Rhea" id="RHEA:20792"/>
        <dbReference type="Rhea" id="RHEA-COMP:9696"/>
        <dbReference type="Rhea" id="RHEA-COMP:9697"/>
        <dbReference type="ChEBI" id="CHEBI:30616"/>
        <dbReference type="ChEBI" id="CHEBI:32551"/>
        <dbReference type="ChEBI" id="CHEBI:33019"/>
        <dbReference type="ChEBI" id="CHEBI:78442"/>
        <dbReference type="ChEBI" id="CHEBI:78529"/>
        <dbReference type="ChEBI" id="CHEBI:456215"/>
        <dbReference type="EC" id="6.1.1.6"/>
    </reaction>
</comment>
<protein>
    <recommendedName>
        <fullName evidence="2 10">Lysine--tRNA ligase</fullName>
        <ecNumber evidence="2 10">6.1.1.6</ecNumber>
    </recommendedName>
    <alternativeName>
        <fullName evidence="8 10">Lysyl-tRNA synthetase</fullName>
    </alternativeName>
</protein>
<dbReference type="EMBL" id="PPTA01000011">
    <property type="protein sequence ID" value="TFB00412.1"/>
    <property type="molecule type" value="Genomic_DNA"/>
</dbReference>
<evidence type="ECO:0000256" key="7">
    <source>
        <dbReference type="ARBA" id="ARBA00023146"/>
    </source>
</evidence>
<evidence type="ECO:0000256" key="9">
    <source>
        <dbReference type="ARBA" id="ARBA00048573"/>
    </source>
</evidence>
<dbReference type="CDD" id="cd00775">
    <property type="entry name" value="LysRS_core"/>
    <property type="match status" value="1"/>
</dbReference>
<dbReference type="Proteomes" id="UP001642720">
    <property type="component" value="Unassembled WGS sequence"/>
</dbReference>
<dbReference type="PROSITE" id="PS50862">
    <property type="entry name" value="AA_TRNA_LIGASE_II"/>
    <property type="match status" value="1"/>
</dbReference>
<dbReference type="Pfam" id="PF01336">
    <property type="entry name" value="tRNA_anti-codon"/>
    <property type="match status" value="1"/>
</dbReference>
<dbReference type="GeneID" id="300579424"/>
<evidence type="ECO:0000313" key="13">
    <source>
        <dbReference type="EMBL" id="TFB00412.1"/>
    </source>
</evidence>
<dbReference type="HAMAP" id="MF_00252">
    <property type="entry name" value="Lys_tRNA_synth_class2"/>
    <property type="match status" value="1"/>
</dbReference>
<comment type="caution">
    <text evidence="13">The sequence shown here is derived from an EMBL/GenBank/DDBJ whole genome shotgun (WGS) entry which is preliminary data.</text>
</comment>
<keyword evidence="7" id="KW-0030">Aminoacyl-tRNA synthetase</keyword>
<dbReference type="GO" id="GO:0016874">
    <property type="term" value="F:ligase activity"/>
    <property type="evidence" value="ECO:0007669"/>
    <property type="project" value="UniProtKB-KW"/>
</dbReference>
<evidence type="ECO:0000256" key="8">
    <source>
        <dbReference type="ARBA" id="ARBA00030563"/>
    </source>
</evidence>
<dbReference type="CDD" id="cd04322">
    <property type="entry name" value="LysRS_N"/>
    <property type="match status" value="1"/>
</dbReference>
<keyword evidence="6" id="KW-0648">Protein biosynthesis</keyword>
<evidence type="ECO:0000259" key="12">
    <source>
        <dbReference type="PROSITE" id="PS50862"/>
    </source>
</evidence>
<dbReference type="InterPro" id="IPR004364">
    <property type="entry name" value="Aa-tRNA-synt_II"/>
</dbReference>
<feature type="compositionally biased region" description="Basic and acidic residues" evidence="11">
    <location>
        <begin position="50"/>
        <end position="79"/>
    </location>
</feature>
<dbReference type="SUPFAM" id="SSF50249">
    <property type="entry name" value="Nucleic acid-binding proteins"/>
    <property type="match status" value="1"/>
</dbReference>
<evidence type="ECO:0000256" key="6">
    <source>
        <dbReference type="ARBA" id="ARBA00022917"/>
    </source>
</evidence>
<evidence type="ECO:0000256" key="2">
    <source>
        <dbReference type="ARBA" id="ARBA00013166"/>
    </source>
</evidence>
<dbReference type="Pfam" id="PF00152">
    <property type="entry name" value="tRNA-synt_2"/>
    <property type="match status" value="1"/>
</dbReference>
<evidence type="ECO:0000256" key="5">
    <source>
        <dbReference type="ARBA" id="ARBA00022840"/>
    </source>
</evidence>
<dbReference type="PANTHER" id="PTHR42918:SF9">
    <property type="entry name" value="LYSINE--TRNA LIGASE"/>
    <property type="match status" value="1"/>
</dbReference>
<dbReference type="RefSeq" id="XP_073556613.1">
    <property type="nucleotide sequence ID" value="XM_073704974.1"/>
</dbReference>
<feature type="domain" description="Aminoacyl-transfer RNA synthetases class-II family profile" evidence="12">
    <location>
        <begin position="281"/>
        <end position="607"/>
    </location>
</feature>
<reference evidence="13 14" key="1">
    <citation type="submission" date="2018-01" db="EMBL/GenBank/DDBJ databases">
        <title>Genome characterization of the sugarcane-associated fungus Trichoderma ghanense CCMA-1212 and their application in lignocelulose bioconversion.</title>
        <authorList>
            <person name="Steindorff A.S."/>
            <person name="Mendes T.D."/>
            <person name="Vilela E.S.D."/>
            <person name="Rodrigues D.S."/>
            <person name="Formighieri E.F."/>
            <person name="Melo I.S."/>
            <person name="Favaro L.C.L."/>
        </authorList>
    </citation>
    <scope>NUCLEOTIDE SEQUENCE [LARGE SCALE GENOMIC DNA]</scope>
    <source>
        <strain evidence="13 14">CCMA-1212</strain>
    </source>
</reference>
<dbReference type="PRINTS" id="PR00982">
    <property type="entry name" value="TRNASYNTHLYS"/>
</dbReference>